<gene>
    <name evidence="2" type="ORF">BDN70DRAFT_936673</name>
</gene>
<reference evidence="2" key="1">
    <citation type="submission" date="2020-11" db="EMBL/GenBank/DDBJ databases">
        <authorList>
            <consortium name="DOE Joint Genome Institute"/>
            <person name="Ahrendt S."/>
            <person name="Riley R."/>
            <person name="Andreopoulos W."/>
            <person name="Labutti K."/>
            <person name="Pangilinan J."/>
            <person name="Ruiz-Duenas F.J."/>
            <person name="Barrasa J.M."/>
            <person name="Sanchez-Garcia M."/>
            <person name="Camarero S."/>
            <person name="Miyauchi S."/>
            <person name="Serrano A."/>
            <person name="Linde D."/>
            <person name="Babiker R."/>
            <person name="Drula E."/>
            <person name="Ayuso-Fernandez I."/>
            <person name="Pacheco R."/>
            <person name="Padilla G."/>
            <person name="Ferreira P."/>
            <person name="Barriuso J."/>
            <person name="Kellner H."/>
            <person name="Castanera R."/>
            <person name="Alfaro M."/>
            <person name="Ramirez L."/>
            <person name="Pisabarro A.G."/>
            <person name="Kuo A."/>
            <person name="Tritt A."/>
            <person name="Lipzen A."/>
            <person name="He G."/>
            <person name="Yan M."/>
            <person name="Ng V."/>
            <person name="Cullen D."/>
            <person name="Martin F."/>
            <person name="Rosso M.-N."/>
            <person name="Henrissat B."/>
            <person name="Hibbett D."/>
            <person name="Martinez A.T."/>
            <person name="Grigoriev I.V."/>
        </authorList>
    </citation>
    <scope>NUCLEOTIDE SEQUENCE</scope>
    <source>
        <strain evidence="2">CIRM-BRFM 674</strain>
    </source>
</reference>
<sequence length="319" mass="34942">MWTPKFNPSTDLQDLSGKVVVVSGANQGIGYATVKHLARKGAKVYLGSRNEEKGRNAVAKLLEEGIGSGDVVYFACDLSTPLAAKNSAEGFLKVEERLDALVNNAACIFDYENQASEDGITQMMLVNHFGTFQFTKSLLPLLIKTAEDPTNDVRVVTVGSEQHRNALLGPNAKTAFKNLDECKNMYSNDRMATLSRYALSKLANLLFSNTLHRKLSPHNIICICPHPGVVATTTFTSHLPFSRVIQFVFALLFRGPDEGAYNSCWAAAAPEVRLEVEKYGGAYVAPVGSVVEQAPNAMDVQMQDDLWEMTERYLEGLGL</sequence>
<dbReference type="GO" id="GO:0016491">
    <property type="term" value="F:oxidoreductase activity"/>
    <property type="evidence" value="ECO:0007669"/>
    <property type="project" value="UniProtKB-KW"/>
</dbReference>
<evidence type="ECO:0000256" key="1">
    <source>
        <dbReference type="ARBA" id="ARBA00023002"/>
    </source>
</evidence>
<protein>
    <submittedName>
        <fullName evidence="2">NAD(P)-binding protein</fullName>
    </submittedName>
</protein>
<evidence type="ECO:0000313" key="3">
    <source>
        <dbReference type="Proteomes" id="UP000807469"/>
    </source>
</evidence>
<accession>A0A9P5YSM1</accession>
<evidence type="ECO:0000313" key="2">
    <source>
        <dbReference type="EMBL" id="KAF9474416.1"/>
    </source>
</evidence>
<dbReference type="PANTHER" id="PTHR43157">
    <property type="entry name" value="PHOSPHATIDYLINOSITOL-GLYCAN BIOSYNTHESIS CLASS F PROTEIN-RELATED"/>
    <property type="match status" value="1"/>
</dbReference>
<dbReference type="SUPFAM" id="SSF51735">
    <property type="entry name" value="NAD(P)-binding Rossmann-fold domains"/>
    <property type="match status" value="1"/>
</dbReference>
<comment type="caution">
    <text evidence="2">The sequence shown here is derived from an EMBL/GenBank/DDBJ whole genome shotgun (WGS) entry which is preliminary data.</text>
</comment>
<dbReference type="Pfam" id="PF00106">
    <property type="entry name" value="adh_short"/>
    <property type="match status" value="1"/>
</dbReference>
<name>A0A9P5YSM1_9AGAR</name>
<dbReference type="InterPro" id="IPR036291">
    <property type="entry name" value="NAD(P)-bd_dom_sf"/>
</dbReference>
<dbReference type="AlphaFoldDB" id="A0A9P5YSM1"/>
<dbReference type="EMBL" id="MU155380">
    <property type="protein sequence ID" value="KAF9474416.1"/>
    <property type="molecule type" value="Genomic_DNA"/>
</dbReference>
<dbReference type="OrthoDB" id="191139at2759"/>
<dbReference type="PRINTS" id="PR00081">
    <property type="entry name" value="GDHRDH"/>
</dbReference>
<dbReference type="Gene3D" id="3.40.50.720">
    <property type="entry name" value="NAD(P)-binding Rossmann-like Domain"/>
    <property type="match status" value="1"/>
</dbReference>
<keyword evidence="3" id="KW-1185">Reference proteome</keyword>
<proteinExistence type="predicted"/>
<keyword evidence="1" id="KW-0560">Oxidoreductase</keyword>
<dbReference type="Proteomes" id="UP000807469">
    <property type="component" value="Unassembled WGS sequence"/>
</dbReference>
<organism evidence="2 3">
    <name type="scientific">Pholiota conissans</name>
    <dbReference type="NCBI Taxonomy" id="109636"/>
    <lineage>
        <taxon>Eukaryota</taxon>
        <taxon>Fungi</taxon>
        <taxon>Dikarya</taxon>
        <taxon>Basidiomycota</taxon>
        <taxon>Agaricomycotina</taxon>
        <taxon>Agaricomycetes</taxon>
        <taxon>Agaricomycetidae</taxon>
        <taxon>Agaricales</taxon>
        <taxon>Agaricineae</taxon>
        <taxon>Strophariaceae</taxon>
        <taxon>Pholiota</taxon>
    </lineage>
</organism>
<dbReference type="PANTHER" id="PTHR43157:SF31">
    <property type="entry name" value="PHOSPHATIDYLINOSITOL-GLYCAN BIOSYNTHESIS CLASS F PROTEIN"/>
    <property type="match status" value="1"/>
</dbReference>
<dbReference type="InterPro" id="IPR002347">
    <property type="entry name" value="SDR_fam"/>
</dbReference>